<keyword evidence="2" id="KW-0150">Chloroplast</keyword>
<dbReference type="RefSeq" id="YP_635708.1">
    <property type="nucleotide sequence ID" value="NC_008097.1"/>
</dbReference>
<feature type="transmembrane region" description="Helical" evidence="1">
    <location>
        <begin position="38"/>
        <end position="57"/>
    </location>
</feature>
<dbReference type="AlphaFoldDB" id="Q1ACN9"/>
<dbReference type="Pfam" id="PF07444">
    <property type="entry name" value="Ycf66_N"/>
    <property type="match status" value="1"/>
</dbReference>
<feature type="transmembrane region" description="Helical" evidence="1">
    <location>
        <begin position="6"/>
        <end position="26"/>
    </location>
</feature>
<organism evidence="2">
    <name type="scientific">Chara vulgaris</name>
    <name type="common">Common stonewort</name>
    <dbReference type="NCBI Taxonomy" id="55564"/>
    <lineage>
        <taxon>Eukaryota</taxon>
        <taxon>Viridiplantae</taxon>
        <taxon>Streptophyta</taxon>
        <taxon>Charophyceae</taxon>
        <taxon>Charales</taxon>
        <taxon>Characeae</taxon>
        <taxon>Chara</taxon>
    </lineage>
</organism>
<name>Q1ACN9_CHAVU</name>
<gene>
    <name evidence="2" type="primary">ycf66</name>
</gene>
<dbReference type="InterPro" id="IPR010004">
    <property type="entry name" value="Uncharacterised_Ycf66"/>
</dbReference>
<keyword evidence="1" id="KW-0472">Membrane</keyword>
<reference evidence="2" key="1">
    <citation type="journal article" date="2006" name="Mol. Biol. Evol.">
        <title>The chloroplast genome sequence of Chara vulgaris sheds new light into the closest green algal relatives of land plants.</title>
        <authorList>
            <person name="Turmel M."/>
            <person name="Otis C."/>
            <person name="Lemieux C."/>
        </authorList>
    </citation>
    <scope>NUCLEOTIDE SEQUENCE</scope>
</reference>
<evidence type="ECO:0000313" key="2">
    <source>
        <dbReference type="EMBL" id="ABA61894.1"/>
    </source>
</evidence>
<geneLocation type="chloroplast" evidence="2"/>
<accession>Q1ACN9</accession>
<dbReference type="EMBL" id="DQ229107">
    <property type="protein sequence ID" value="ABA61894.1"/>
    <property type="molecule type" value="Genomic_DNA"/>
</dbReference>
<keyword evidence="1" id="KW-1133">Transmembrane helix</keyword>
<protein>
    <submittedName>
        <fullName evidence="2">Uncharacterized protein ycf66</fullName>
    </submittedName>
</protein>
<dbReference type="GeneID" id="4100243"/>
<feature type="transmembrane region" description="Helical" evidence="1">
    <location>
        <begin position="63"/>
        <end position="82"/>
    </location>
</feature>
<proteinExistence type="predicted"/>
<evidence type="ECO:0000256" key="1">
    <source>
        <dbReference type="SAM" id="Phobius"/>
    </source>
</evidence>
<keyword evidence="2" id="KW-0934">Plastid</keyword>
<keyword evidence="1" id="KW-0812">Transmembrane</keyword>
<sequence>MINFELTPSTLLGIILLIVAIVLYFIRICLPSISRDYDLIFSSMGLLCGGILIFQGWRLDPILLFSQILSNIIAMFFIWEAIRLRKENIDKFCEIRTQNQIFQRYYNKQITFLLKDKKKHENKITIEKIPYLSSKIKRYYYYNPLDFYLID</sequence>